<sequence length="1435" mass="155528">MIRKLLVLCLLAGSFSYAQFNQNAPWLAGPDESELRTPSTVQPLSIFEISASAEAYWKNKDKDAKGSGYKPFKRWEDYWMHFVDQQGYLPTPKELWETWENKQNRIGMTTNPVSAWSSVGPETVGVFSGRLPGTGRTNAIEVDPNDPNTWYVGAPAGGIWKTTDAGNTWTNLFDDFPQIGVSSIAIDPNDSNIIYIATGDDDAADSYSVGVFKSLDAGATWQETGLNPSTSNFSTLMTVILIDPTDSNVLWVATNTGLYKSIDAGDTWNIKQGGYIADLKLKPGDANTVYAIVGRYLGGSGNQVTFYKSTDGGDTPFVALDDPLLPTSSGRALLGVTPADPEVLYILTANTGSSNFTFQGLYKSTDSGETFTESPNTTNIMESSQAWFDLAFEVSPTNANELYMGCLNIWKSVNGGNSFTRLNQWFTNNAAYTHADIHTIKIFNDQVFACTDGGIYRSTNGGGSFTDYTSGMAVGQFYRLSVSPENSSKMIGGLQDNGGQILQNGVWNNYHGGDGMDNVIDPNNDNLVYGFTQFGGSLNISSNSGQSIGFVGPPRDDQNNTIQGNWITPLAISSTGEVYSGFDAVYKLVGSAWEKWSNDFGDGNIDDIEVDPTDPNVIYAAEGNIIYRSEDGGQNFTTFYLADADISDMTVNSNDGSFVYYVTSRRVGISQANQPTQREIYKIPVNENGEAGLEVDITYNIPADQAFFSIVHQGRHTDNPLYVGTSLGVYRTDDTLSEWEDYFTDLPSVAVSDLDISLDDELITASTYGRGVWQSPIPIQVPDNDVRLVSLSPANDLVLCGEIIPEIVVENNGLNPITSVDVSYTIDGGNPQNFNAPVNLNSEETTTISLPSLNLTTIGQYTLQVTVSITGDAFADNNEISHSFFVNGFGVGDEINLFESTADNLNTYNDGGGAPLWERGVPEGSLLNQARSGTQVYGTNLDGNHPDGTIAYLISDCYELSSILAPVLKFQMAYDLEINFDIVYVEYSTDDGANWQVLGSVNSQPNWYNSDRTNESSGADDDCQNCPGAQWTGTEATLTEYAYDFTANAALGETDLTNENNVIFRIVFHSDPSVNQEGAIIDDLVVEGFQDDDDDDNDGVLDVDDNCPLVGNADQLDTDGDGEGDACDTDDDNDGIDDIDDNCPLIANADQADADGDGIGDVCDDDADNDGVPNAQDLCDNTPPGAVVDVTGCEIFTLPSNNFSLLAVGETCTSNNDGSIVVNATEALNYTAILSGGGLNQSQSFSDTFTFENLASGSYDLCITVEGQPGYEVCYSVSISEPEDLSVSSKIDSFDNKVTLDLSGGKSYTINLNGEIFRTSEREITLPLSQVENTLTVRTDKDCQGVYSETIMLSSELLIYPNPIASGDLNIYLGNNSSSQVEVALFDLNGRTVFRKEYNVQNNEIKFNVDALSKGIYMLNIKTSSSLMNYKIIRK</sequence>
<dbReference type="InterPro" id="IPR003367">
    <property type="entry name" value="Thrombospondin_3-like_rpt"/>
</dbReference>
<accession>A0A411EBV0</accession>
<feature type="signal peptide" evidence="3">
    <location>
        <begin position="1"/>
        <end position="20"/>
    </location>
</feature>
<evidence type="ECO:0000313" key="6">
    <source>
        <dbReference type="Proteomes" id="UP000290889"/>
    </source>
</evidence>
<dbReference type="NCBIfam" id="TIGR04183">
    <property type="entry name" value="Por_Secre_tail"/>
    <property type="match status" value="1"/>
</dbReference>
<keyword evidence="1 3" id="KW-0732">Signal</keyword>
<dbReference type="Pfam" id="PF18962">
    <property type="entry name" value="Por_Secre_tail"/>
    <property type="match status" value="1"/>
</dbReference>
<evidence type="ECO:0000313" key="5">
    <source>
        <dbReference type="EMBL" id="QBA64920.1"/>
    </source>
</evidence>
<feature type="domain" description="Secretion system C-terminal sorting" evidence="4">
    <location>
        <begin position="1359"/>
        <end position="1432"/>
    </location>
</feature>
<dbReference type="Gene3D" id="2.60.40.10">
    <property type="entry name" value="Immunoglobulins"/>
    <property type="match status" value="1"/>
</dbReference>
<gene>
    <name evidence="5" type="ORF">EQY75_10520</name>
</gene>
<dbReference type="EMBL" id="CP035544">
    <property type="protein sequence ID" value="QBA64920.1"/>
    <property type="molecule type" value="Genomic_DNA"/>
</dbReference>
<dbReference type="Gene3D" id="4.10.1080.10">
    <property type="entry name" value="TSP type-3 repeat"/>
    <property type="match status" value="1"/>
</dbReference>
<keyword evidence="6" id="KW-1185">Reference proteome</keyword>
<dbReference type="SUPFAM" id="SSF110296">
    <property type="entry name" value="Oligoxyloglucan reducing end-specific cellobiohydrolase"/>
    <property type="match status" value="3"/>
</dbReference>
<name>A0A411EBV0_9FLAO</name>
<dbReference type="Gene3D" id="2.130.10.10">
    <property type="entry name" value="YVTN repeat-like/Quinoprotein amine dehydrogenase"/>
    <property type="match status" value="4"/>
</dbReference>
<evidence type="ECO:0000259" key="4">
    <source>
        <dbReference type="Pfam" id="PF18962"/>
    </source>
</evidence>
<evidence type="ECO:0000256" key="2">
    <source>
        <dbReference type="SAM" id="MobiDB-lite"/>
    </source>
</evidence>
<dbReference type="RefSeq" id="WP_129605666.1">
    <property type="nucleotide sequence ID" value="NZ_CP035544.1"/>
</dbReference>
<dbReference type="KEGG" id="mur:EQY75_10520"/>
<dbReference type="SUPFAM" id="SSF103647">
    <property type="entry name" value="TSP type-3 repeat"/>
    <property type="match status" value="1"/>
</dbReference>
<proteinExistence type="predicted"/>
<dbReference type="OrthoDB" id="9757947at2"/>
<protein>
    <submittedName>
        <fullName evidence="5">T9SS type A sorting domain-containing protein</fullName>
    </submittedName>
</protein>
<reference evidence="5 6" key="1">
    <citation type="submission" date="2019-01" db="EMBL/GenBank/DDBJ databases">
        <title>Muriicola soli sp. nov., isolated from soil.</title>
        <authorList>
            <person name="Kang H.J."/>
            <person name="Kim S.B."/>
        </authorList>
    </citation>
    <scope>NUCLEOTIDE SEQUENCE [LARGE SCALE GENOMIC DNA]</scope>
    <source>
        <strain evidence="5 6">MMS17-SY002</strain>
    </source>
</reference>
<dbReference type="InterPro" id="IPR028974">
    <property type="entry name" value="TSP_type-3_rpt"/>
</dbReference>
<dbReference type="PANTHER" id="PTHR43739">
    <property type="entry name" value="XYLOGLUCANASE (EUROFUNG)"/>
    <property type="match status" value="1"/>
</dbReference>
<evidence type="ECO:0000256" key="1">
    <source>
        <dbReference type="ARBA" id="ARBA00022729"/>
    </source>
</evidence>
<dbReference type="InterPro" id="IPR015943">
    <property type="entry name" value="WD40/YVTN_repeat-like_dom_sf"/>
</dbReference>
<feature type="region of interest" description="Disordered" evidence="2">
    <location>
        <begin position="1113"/>
        <end position="1140"/>
    </location>
</feature>
<dbReference type="Proteomes" id="UP000290889">
    <property type="component" value="Chromosome"/>
</dbReference>
<feature type="compositionally biased region" description="Acidic residues" evidence="2">
    <location>
        <begin position="1116"/>
        <end position="1140"/>
    </location>
</feature>
<dbReference type="PROSITE" id="PS51234">
    <property type="entry name" value="TSP3"/>
    <property type="match status" value="1"/>
</dbReference>
<dbReference type="InterPro" id="IPR017897">
    <property type="entry name" value="Thrombospondin_3_rpt"/>
</dbReference>
<dbReference type="Pfam" id="PF02412">
    <property type="entry name" value="TSP_3"/>
    <property type="match status" value="2"/>
</dbReference>
<feature type="chain" id="PRO_5018990536" evidence="3">
    <location>
        <begin position="21"/>
        <end position="1435"/>
    </location>
</feature>
<dbReference type="GO" id="GO:0005509">
    <property type="term" value="F:calcium ion binding"/>
    <property type="evidence" value="ECO:0007669"/>
    <property type="project" value="InterPro"/>
</dbReference>
<dbReference type="InterPro" id="IPR013783">
    <property type="entry name" value="Ig-like_fold"/>
</dbReference>
<dbReference type="InterPro" id="IPR052025">
    <property type="entry name" value="Xyloglucanase_GH74"/>
</dbReference>
<organism evidence="5 6">
    <name type="scientific">Muriicola soli</name>
    <dbReference type="NCBI Taxonomy" id="2507538"/>
    <lineage>
        <taxon>Bacteria</taxon>
        <taxon>Pseudomonadati</taxon>
        <taxon>Bacteroidota</taxon>
        <taxon>Flavobacteriia</taxon>
        <taxon>Flavobacteriales</taxon>
        <taxon>Flavobacteriaceae</taxon>
        <taxon>Muriicola</taxon>
    </lineage>
</organism>
<dbReference type="GO" id="GO:0007155">
    <property type="term" value="P:cell adhesion"/>
    <property type="evidence" value="ECO:0007669"/>
    <property type="project" value="InterPro"/>
</dbReference>
<evidence type="ECO:0000256" key="3">
    <source>
        <dbReference type="SAM" id="SignalP"/>
    </source>
</evidence>
<dbReference type="GO" id="GO:0010411">
    <property type="term" value="P:xyloglucan metabolic process"/>
    <property type="evidence" value="ECO:0007669"/>
    <property type="project" value="TreeGrafter"/>
</dbReference>
<dbReference type="PANTHER" id="PTHR43739:SF5">
    <property type="entry name" value="EXO-ALPHA-SIALIDASE"/>
    <property type="match status" value="1"/>
</dbReference>
<dbReference type="InterPro" id="IPR026444">
    <property type="entry name" value="Secre_tail"/>
</dbReference>